<dbReference type="Gene3D" id="1.10.10.10">
    <property type="entry name" value="Winged helix-like DNA-binding domain superfamily/Winged helix DNA-binding domain"/>
    <property type="match status" value="1"/>
</dbReference>
<evidence type="ECO:0000256" key="6">
    <source>
        <dbReference type="ARBA" id="ARBA00023163"/>
    </source>
</evidence>
<dbReference type="OrthoDB" id="9801127at2"/>
<dbReference type="HOGENOM" id="CLU_096072_2_1_6"/>
<protein>
    <submittedName>
        <fullName evidence="8">Fe2+/Zn2+ uptake regulation protein</fullName>
    </submittedName>
</protein>
<dbReference type="InterPro" id="IPR036388">
    <property type="entry name" value="WH-like_DNA-bd_sf"/>
</dbReference>
<dbReference type="GO" id="GO:0000976">
    <property type="term" value="F:transcription cis-regulatory region binding"/>
    <property type="evidence" value="ECO:0007669"/>
    <property type="project" value="TreeGrafter"/>
</dbReference>
<dbReference type="Gene3D" id="3.30.1490.190">
    <property type="match status" value="1"/>
</dbReference>
<dbReference type="GO" id="GO:0008270">
    <property type="term" value="F:zinc ion binding"/>
    <property type="evidence" value="ECO:0007669"/>
    <property type="project" value="TreeGrafter"/>
</dbReference>
<feature type="binding site" evidence="7">
    <location>
        <position position="110"/>
    </location>
    <ligand>
        <name>Zn(2+)</name>
        <dbReference type="ChEBI" id="CHEBI:29105"/>
    </ligand>
</feature>
<dbReference type="PANTHER" id="PTHR33202:SF6">
    <property type="entry name" value="ZINC UPTAKE REGULATION PROTEIN"/>
    <property type="match status" value="1"/>
</dbReference>
<dbReference type="EMBL" id="CP003350">
    <property type="protein sequence ID" value="AFC85395.1"/>
    <property type="molecule type" value="Genomic_DNA"/>
</dbReference>
<evidence type="ECO:0000256" key="7">
    <source>
        <dbReference type="PIRSR" id="PIRSR602481-1"/>
    </source>
</evidence>
<dbReference type="STRING" id="767434.Fraau_0926"/>
<comment type="cofactor">
    <cofactor evidence="7">
        <name>Zn(2+)</name>
        <dbReference type="ChEBI" id="CHEBI:29105"/>
    </cofactor>
    <text evidence="7">Binds 1 zinc ion per subunit.</text>
</comment>
<dbReference type="Proteomes" id="UP000005234">
    <property type="component" value="Chromosome"/>
</dbReference>
<dbReference type="Pfam" id="PF01475">
    <property type="entry name" value="FUR"/>
    <property type="match status" value="1"/>
</dbReference>
<dbReference type="GO" id="GO:0003700">
    <property type="term" value="F:DNA-binding transcription factor activity"/>
    <property type="evidence" value="ECO:0007669"/>
    <property type="project" value="InterPro"/>
</dbReference>
<accession>H8L1N5</accession>
<evidence type="ECO:0000256" key="3">
    <source>
        <dbReference type="ARBA" id="ARBA00022833"/>
    </source>
</evidence>
<keyword evidence="9" id="KW-1185">Reference proteome</keyword>
<keyword evidence="7" id="KW-0479">Metal-binding</keyword>
<comment type="similarity">
    <text evidence="1">Belongs to the Fur family.</text>
</comment>
<gene>
    <name evidence="8" type="ordered locus">Fraau_0926</name>
</gene>
<dbReference type="GO" id="GO:0005829">
    <property type="term" value="C:cytosol"/>
    <property type="evidence" value="ECO:0007669"/>
    <property type="project" value="TreeGrafter"/>
</dbReference>
<dbReference type="GO" id="GO:0045892">
    <property type="term" value="P:negative regulation of DNA-templated transcription"/>
    <property type="evidence" value="ECO:0007669"/>
    <property type="project" value="TreeGrafter"/>
</dbReference>
<keyword evidence="5" id="KW-0238">DNA-binding</keyword>
<evidence type="ECO:0000256" key="4">
    <source>
        <dbReference type="ARBA" id="ARBA00023015"/>
    </source>
</evidence>
<dbReference type="KEGG" id="fau:Fraau_0926"/>
<keyword evidence="3 7" id="KW-0862">Zinc</keyword>
<feature type="binding site" evidence="7">
    <location>
        <position position="147"/>
    </location>
    <ligand>
        <name>Zn(2+)</name>
        <dbReference type="ChEBI" id="CHEBI:29105"/>
    </ligand>
</feature>
<proteinExistence type="inferred from homology"/>
<evidence type="ECO:0000313" key="8">
    <source>
        <dbReference type="EMBL" id="AFC85395.1"/>
    </source>
</evidence>
<evidence type="ECO:0000256" key="1">
    <source>
        <dbReference type="ARBA" id="ARBA00007957"/>
    </source>
</evidence>
<dbReference type="InterPro" id="IPR036390">
    <property type="entry name" value="WH_DNA-bd_sf"/>
</dbReference>
<dbReference type="SUPFAM" id="SSF46785">
    <property type="entry name" value="Winged helix' DNA-binding domain"/>
    <property type="match status" value="1"/>
</dbReference>
<dbReference type="CDD" id="cd07153">
    <property type="entry name" value="Fur_like"/>
    <property type="match status" value="1"/>
</dbReference>
<dbReference type="RefSeq" id="WP_014402401.1">
    <property type="nucleotide sequence ID" value="NC_017033.1"/>
</dbReference>
<evidence type="ECO:0000256" key="5">
    <source>
        <dbReference type="ARBA" id="ARBA00023125"/>
    </source>
</evidence>
<organism evidence="8 9">
    <name type="scientific">Frateuria aurantia (strain ATCC 33424 / DSM 6220 / KCTC 2777 / LMG 1558 / NBRC 3245 / NCIMB 13370)</name>
    <name type="common">Acetobacter aurantius</name>
    <dbReference type="NCBI Taxonomy" id="767434"/>
    <lineage>
        <taxon>Bacteria</taxon>
        <taxon>Pseudomonadati</taxon>
        <taxon>Pseudomonadota</taxon>
        <taxon>Gammaproteobacteria</taxon>
        <taxon>Lysobacterales</taxon>
        <taxon>Rhodanobacteraceae</taxon>
        <taxon>Frateuria</taxon>
    </lineage>
</organism>
<dbReference type="AlphaFoldDB" id="H8L1N5"/>
<dbReference type="InterPro" id="IPR002481">
    <property type="entry name" value="FUR"/>
</dbReference>
<name>H8L1N5_FRAAD</name>
<sequence length="171" mass="18961">MDKTLHRHRDAAGMIRVIEQASEERGLRLTPLRKEVLVLVAEAGKPVKAYDLLDKLRETHGNAAPPTVYRALDFLLEQGFIHKLESINSYVSCHHPAEHHQVPFLICDSCSSAQEVCDPRVADLIESQAQTFGFKPQAQTLEVHGTCRDCQRAAGVQAVKPATASRRRATA</sequence>
<keyword evidence="2" id="KW-0678">Repressor</keyword>
<reference evidence="8" key="1">
    <citation type="submission" date="2012-02" db="EMBL/GenBank/DDBJ databases">
        <title>The complete genome of Frateuria aurantia DSM 6220.</title>
        <authorList>
            <consortium name="US DOE Joint Genome Institute (JGI-PGF)"/>
            <person name="Lucas S."/>
            <person name="Copeland A."/>
            <person name="Lapidus A."/>
            <person name="Glavina del Rio T."/>
            <person name="Dalin E."/>
            <person name="Tice H."/>
            <person name="Bruce D."/>
            <person name="Goodwin L."/>
            <person name="Pitluck S."/>
            <person name="Peters L."/>
            <person name="Ovchinnikova G."/>
            <person name="Teshima H."/>
            <person name="Kyrpides N."/>
            <person name="Mavromatis K."/>
            <person name="Ivanova N."/>
            <person name="Brettin T."/>
            <person name="Detter J.C."/>
            <person name="Han C."/>
            <person name="Larimer F."/>
            <person name="Land M."/>
            <person name="Hauser L."/>
            <person name="Markowitz V."/>
            <person name="Cheng J.-F."/>
            <person name="Hugenholtz P."/>
            <person name="Woyke T."/>
            <person name="Wu D."/>
            <person name="Brambilla E."/>
            <person name="Klenk H.-P."/>
            <person name="Eisen J.A."/>
        </authorList>
    </citation>
    <scope>NUCLEOTIDE SEQUENCE</scope>
    <source>
        <strain evidence="8">DSM 6220</strain>
    </source>
</reference>
<dbReference type="PANTHER" id="PTHR33202">
    <property type="entry name" value="ZINC UPTAKE REGULATION PROTEIN"/>
    <property type="match status" value="1"/>
</dbReference>
<dbReference type="GO" id="GO:1900376">
    <property type="term" value="P:regulation of secondary metabolite biosynthetic process"/>
    <property type="evidence" value="ECO:0007669"/>
    <property type="project" value="TreeGrafter"/>
</dbReference>
<dbReference type="eggNOG" id="COG0735">
    <property type="taxonomic scope" value="Bacteria"/>
</dbReference>
<keyword evidence="4" id="KW-0805">Transcription regulation</keyword>
<dbReference type="FunFam" id="1.10.10.10:FF:000137">
    <property type="entry name" value="Zinc uptake transcriptional repressor"/>
    <property type="match status" value="1"/>
</dbReference>
<feature type="binding site" evidence="7">
    <location>
        <position position="107"/>
    </location>
    <ligand>
        <name>Zn(2+)</name>
        <dbReference type="ChEBI" id="CHEBI:29105"/>
    </ligand>
</feature>
<evidence type="ECO:0000256" key="2">
    <source>
        <dbReference type="ARBA" id="ARBA00022491"/>
    </source>
</evidence>
<keyword evidence="6" id="KW-0804">Transcription</keyword>
<dbReference type="InterPro" id="IPR043135">
    <property type="entry name" value="Fur_C"/>
</dbReference>
<evidence type="ECO:0000313" key="9">
    <source>
        <dbReference type="Proteomes" id="UP000005234"/>
    </source>
</evidence>
<feature type="binding site" evidence="7">
    <location>
        <position position="150"/>
    </location>
    <ligand>
        <name>Zn(2+)</name>
        <dbReference type="ChEBI" id="CHEBI:29105"/>
    </ligand>
</feature>